<organism evidence="2 3">
    <name type="scientific">Paenibacillus solisilvae</name>
    <dbReference type="NCBI Taxonomy" id="2486751"/>
    <lineage>
        <taxon>Bacteria</taxon>
        <taxon>Bacillati</taxon>
        <taxon>Bacillota</taxon>
        <taxon>Bacilli</taxon>
        <taxon>Bacillales</taxon>
        <taxon>Paenibacillaceae</taxon>
        <taxon>Paenibacillus</taxon>
    </lineage>
</organism>
<dbReference type="PROSITE" id="PS51340">
    <property type="entry name" value="MOSC"/>
    <property type="match status" value="1"/>
</dbReference>
<protein>
    <submittedName>
        <fullName evidence="2">MOSC domain-containing protein</fullName>
    </submittedName>
</protein>
<proteinExistence type="predicted"/>
<dbReference type="Pfam" id="PF03476">
    <property type="entry name" value="MOSC_N"/>
    <property type="match status" value="1"/>
</dbReference>
<sequence length="245" mass="27456">MHQRSIGAIRQISRYPVKSMAGEDLEKAVIASYGIYGDRSHAFTDESKEGWDRYITARQLPLLLGYKAGLGESKLPDAFPQVEVTAPDGQILGWDSRLLNDIQSHIDQTIHMIRYKPSGSDLLAVDTGSILIVTDRSLHKLEMLTGNRLDIRRFRPNLVVSLSSEFAGSDEDLIGSRLRIGSTELQINEPCERCSLITIHPDTYERDVNILKKVNEEMNLNFGVYASVIQTGELQVGDQVWISEP</sequence>
<dbReference type="PANTHER" id="PTHR36930">
    <property type="entry name" value="METAL-SULFUR CLUSTER BIOSYNTHESIS PROTEINS YUAD-RELATED"/>
    <property type="match status" value="1"/>
</dbReference>
<keyword evidence="3" id="KW-1185">Reference proteome</keyword>
<feature type="domain" description="MOSC" evidence="1">
    <location>
        <begin position="85"/>
        <end position="243"/>
    </location>
</feature>
<dbReference type="InterPro" id="IPR005302">
    <property type="entry name" value="MoCF_Sase_C"/>
</dbReference>
<dbReference type="SUPFAM" id="SSF50800">
    <property type="entry name" value="PK beta-barrel domain-like"/>
    <property type="match status" value="1"/>
</dbReference>
<accession>A0ABW0VZ68</accession>
<evidence type="ECO:0000313" key="3">
    <source>
        <dbReference type="Proteomes" id="UP001596047"/>
    </source>
</evidence>
<dbReference type="InterPro" id="IPR011037">
    <property type="entry name" value="Pyrv_Knase-like_insert_dom_sf"/>
</dbReference>
<dbReference type="InterPro" id="IPR052716">
    <property type="entry name" value="MOSC_domain"/>
</dbReference>
<dbReference type="EMBL" id="JBHSOW010000065">
    <property type="protein sequence ID" value="MFC5650962.1"/>
    <property type="molecule type" value="Genomic_DNA"/>
</dbReference>
<name>A0ABW0VZ68_9BACL</name>
<gene>
    <name evidence="2" type="ORF">ACFPYJ_17975</name>
</gene>
<reference evidence="3" key="1">
    <citation type="journal article" date="2019" name="Int. J. Syst. Evol. Microbiol.">
        <title>The Global Catalogue of Microorganisms (GCM) 10K type strain sequencing project: providing services to taxonomists for standard genome sequencing and annotation.</title>
        <authorList>
            <consortium name="The Broad Institute Genomics Platform"/>
            <consortium name="The Broad Institute Genome Sequencing Center for Infectious Disease"/>
            <person name="Wu L."/>
            <person name="Ma J."/>
        </authorList>
    </citation>
    <scope>NUCLEOTIDE SEQUENCE [LARGE SCALE GENOMIC DNA]</scope>
    <source>
        <strain evidence="3">CGMCC 1.3240</strain>
    </source>
</reference>
<dbReference type="RefSeq" id="WP_379189553.1">
    <property type="nucleotide sequence ID" value="NZ_JBHSOW010000065.1"/>
</dbReference>
<dbReference type="Proteomes" id="UP001596047">
    <property type="component" value="Unassembled WGS sequence"/>
</dbReference>
<dbReference type="PANTHER" id="PTHR36930:SF1">
    <property type="entry name" value="MOSC DOMAIN-CONTAINING PROTEIN"/>
    <property type="match status" value="1"/>
</dbReference>
<evidence type="ECO:0000313" key="2">
    <source>
        <dbReference type="EMBL" id="MFC5650962.1"/>
    </source>
</evidence>
<evidence type="ECO:0000259" key="1">
    <source>
        <dbReference type="PROSITE" id="PS51340"/>
    </source>
</evidence>
<dbReference type="InterPro" id="IPR005303">
    <property type="entry name" value="MOCOS_middle"/>
</dbReference>
<dbReference type="Gene3D" id="2.40.33.20">
    <property type="entry name" value="PK beta-barrel domain-like"/>
    <property type="match status" value="1"/>
</dbReference>
<comment type="caution">
    <text evidence="2">The sequence shown here is derived from an EMBL/GenBank/DDBJ whole genome shotgun (WGS) entry which is preliminary data.</text>
</comment>
<dbReference type="Pfam" id="PF03473">
    <property type="entry name" value="MOSC"/>
    <property type="match status" value="1"/>
</dbReference>